<comment type="pathway">
    <text evidence="2">Amino-acid degradation; L-valine degradation.</text>
</comment>
<evidence type="ECO:0000256" key="1">
    <source>
        <dbReference type="ARBA" id="ARBA00022801"/>
    </source>
</evidence>
<comment type="similarity">
    <text evidence="2">Belongs to the enoyl-CoA hydratase/isomerase family.</text>
</comment>
<dbReference type="GO" id="GO:0006574">
    <property type="term" value="P:L-valine catabolic process"/>
    <property type="evidence" value="ECO:0007669"/>
    <property type="project" value="UniProtKB-UniRule"/>
</dbReference>
<dbReference type="Proteomes" id="UP001293593">
    <property type="component" value="Unassembled WGS sequence"/>
</dbReference>
<dbReference type="Pfam" id="PF16113">
    <property type="entry name" value="ECH_2"/>
    <property type="match status" value="1"/>
</dbReference>
<dbReference type="AlphaFoldDB" id="A0AAE1N762"/>
<name>A0AAE1N762_9FABA</name>
<protein>
    <recommendedName>
        <fullName evidence="2">3-hydroxyisobutyryl-CoA hydrolase</fullName>
        <shortName evidence="2">HIB-CoA hydrolase</shortName>
        <shortName evidence="2">HIBYL-CoA-H</shortName>
        <ecNumber evidence="2">3.1.2.4</ecNumber>
    </recommendedName>
    <alternativeName>
        <fullName evidence="2">3-hydroxyisobutyryl-coenzyme A hydrolase</fullName>
    </alternativeName>
</protein>
<evidence type="ECO:0000313" key="4">
    <source>
        <dbReference type="EMBL" id="KAK4283276.1"/>
    </source>
</evidence>
<comment type="caution">
    <text evidence="4">The sequence shown here is derived from an EMBL/GenBank/DDBJ whole genome shotgun (WGS) entry which is preliminary data.</text>
</comment>
<dbReference type="InterPro" id="IPR032259">
    <property type="entry name" value="HIBYL-CoA-H"/>
</dbReference>
<organism evidence="4 5">
    <name type="scientific">Acacia crassicarpa</name>
    <name type="common">northern wattle</name>
    <dbReference type="NCBI Taxonomy" id="499986"/>
    <lineage>
        <taxon>Eukaryota</taxon>
        <taxon>Viridiplantae</taxon>
        <taxon>Streptophyta</taxon>
        <taxon>Embryophyta</taxon>
        <taxon>Tracheophyta</taxon>
        <taxon>Spermatophyta</taxon>
        <taxon>Magnoliopsida</taxon>
        <taxon>eudicotyledons</taxon>
        <taxon>Gunneridae</taxon>
        <taxon>Pentapetalae</taxon>
        <taxon>rosids</taxon>
        <taxon>fabids</taxon>
        <taxon>Fabales</taxon>
        <taxon>Fabaceae</taxon>
        <taxon>Caesalpinioideae</taxon>
        <taxon>mimosoid clade</taxon>
        <taxon>Acacieae</taxon>
        <taxon>Acacia</taxon>
    </lineage>
</organism>
<accession>A0AAE1N762</accession>
<keyword evidence="1 2" id="KW-0378">Hydrolase</keyword>
<dbReference type="InterPro" id="IPR045004">
    <property type="entry name" value="ECH_dom"/>
</dbReference>
<dbReference type="EMBL" id="JAWXYG010000001">
    <property type="protein sequence ID" value="KAK4283276.1"/>
    <property type="molecule type" value="Genomic_DNA"/>
</dbReference>
<dbReference type="Gene3D" id="3.90.226.10">
    <property type="entry name" value="2-enoyl-CoA Hydratase, Chain A, domain 1"/>
    <property type="match status" value="1"/>
</dbReference>
<keyword evidence="5" id="KW-1185">Reference proteome</keyword>
<gene>
    <name evidence="4" type="ORF">QN277_000244</name>
</gene>
<proteinExistence type="inferred from homology"/>
<dbReference type="EC" id="3.1.2.4" evidence="2"/>
<evidence type="ECO:0000313" key="5">
    <source>
        <dbReference type="Proteomes" id="UP001293593"/>
    </source>
</evidence>
<comment type="function">
    <text evidence="2">Hydrolyzes 3-hydroxyisobutyryl-CoA (HIBYL-CoA), a saline catabolite. Has high activity toward isobutyryl-CoA. Could be an isobutyryl-CoA dehydrogenase that functions in valine catabolism.</text>
</comment>
<dbReference type="GO" id="GO:0003860">
    <property type="term" value="F:3-hydroxyisobutyryl-CoA hydrolase activity"/>
    <property type="evidence" value="ECO:0007669"/>
    <property type="project" value="UniProtKB-UniRule"/>
</dbReference>
<evidence type="ECO:0000259" key="3">
    <source>
        <dbReference type="Pfam" id="PF16113"/>
    </source>
</evidence>
<evidence type="ECO:0000256" key="2">
    <source>
        <dbReference type="RuleBase" id="RU369070"/>
    </source>
</evidence>
<dbReference type="CDD" id="cd06558">
    <property type="entry name" value="crotonase-like"/>
    <property type="match status" value="1"/>
</dbReference>
<dbReference type="PANTHER" id="PTHR43176">
    <property type="entry name" value="3-HYDROXYISOBUTYRYL-COA HYDROLASE-RELATED"/>
    <property type="match status" value="1"/>
</dbReference>
<feature type="domain" description="Enoyl-CoA hydratase/isomerase" evidence="3">
    <location>
        <begin position="23"/>
        <end position="93"/>
    </location>
</feature>
<dbReference type="InterPro" id="IPR029045">
    <property type="entry name" value="ClpP/crotonase-like_dom_sf"/>
</dbReference>
<comment type="catalytic activity">
    <reaction evidence="2">
        <text>3-hydroxy-2-methylpropanoyl-CoA + H2O = 3-hydroxy-2-methylpropanoate + CoA + H(+)</text>
        <dbReference type="Rhea" id="RHEA:20888"/>
        <dbReference type="ChEBI" id="CHEBI:11805"/>
        <dbReference type="ChEBI" id="CHEBI:15377"/>
        <dbReference type="ChEBI" id="CHEBI:15378"/>
        <dbReference type="ChEBI" id="CHEBI:57287"/>
        <dbReference type="ChEBI" id="CHEBI:57340"/>
        <dbReference type="EC" id="3.1.2.4"/>
    </reaction>
</comment>
<sequence>MALTLSFLRETNQVLFAGNSCVKEVILNRPQKLNSLNHEMINQMKKRLTLYENDPSIKLIILKANGKAFCAGGDVISVITSSIAGHWTYPRKLLQETTYIGPFDSNLQKASGVSH</sequence>
<reference evidence="4" key="1">
    <citation type="submission" date="2023-10" db="EMBL/GenBank/DDBJ databases">
        <title>Chromosome-level genome of the transformable northern wattle, Acacia crassicarpa.</title>
        <authorList>
            <person name="Massaro I."/>
            <person name="Sinha N.R."/>
            <person name="Poethig S."/>
            <person name="Leichty A.R."/>
        </authorList>
    </citation>
    <scope>NUCLEOTIDE SEQUENCE</scope>
    <source>
        <strain evidence="4">Acra3RX</strain>
        <tissue evidence="4">Leaf</tissue>
    </source>
</reference>
<dbReference type="SUPFAM" id="SSF52096">
    <property type="entry name" value="ClpP/crotonase"/>
    <property type="match status" value="1"/>
</dbReference>
<dbReference type="PANTHER" id="PTHR43176:SF6">
    <property type="entry name" value="3-HYDROXYISOBUTYRYL-COA HYDROLASE"/>
    <property type="match status" value="1"/>
</dbReference>